<dbReference type="PANTHER" id="PTHR11377">
    <property type="entry name" value="N-MYRISTOYL TRANSFERASE"/>
    <property type="match status" value="1"/>
</dbReference>
<evidence type="ECO:0000259" key="14">
    <source>
        <dbReference type="Pfam" id="PF01233"/>
    </source>
</evidence>
<evidence type="ECO:0000256" key="8">
    <source>
        <dbReference type="ARBA" id="ARBA00022679"/>
    </source>
</evidence>
<feature type="compositionally biased region" description="Basic residues" evidence="13">
    <location>
        <begin position="39"/>
        <end position="50"/>
    </location>
</feature>
<feature type="domain" description="Glycylpeptide N-tetradecanoyltransferase C-terminal" evidence="15">
    <location>
        <begin position="320"/>
        <end position="535"/>
    </location>
</feature>
<keyword evidence="8 11" id="KW-0808">Transferase</keyword>
<keyword evidence="9 11" id="KW-0012">Acyltransferase</keyword>
<comment type="catalytic activity">
    <reaction evidence="10 11">
        <text>N-terminal glycyl-[protein] + tetradecanoyl-CoA = N-tetradecanoylglycyl-[protein] + CoA + H(+)</text>
        <dbReference type="Rhea" id="RHEA:15521"/>
        <dbReference type="Rhea" id="RHEA-COMP:12666"/>
        <dbReference type="Rhea" id="RHEA-COMP:12667"/>
        <dbReference type="ChEBI" id="CHEBI:15378"/>
        <dbReference type="ChEBI" id="CHEBI:57287"/>
        <dbReference type="ChEBI" id="CHEBI:57385"/>
        <dbReference type="ChEBI" id="CHEBI:64723"/>
        <dbReference type="ChEBI" id="CHEBI:133050"/>
        <dbReference type="EC" id="2.3.1.97"/>
    </reaction>
</comment>
<dbReference type="InterPro" id="IPR000903">
    <property type="entry name" value="NMT"/>
</dbReference>
<feature type="region of interest" description="Disordered" evidence="13">
    <location>
        <begin position="1"/>
        <end position="69"/>
    </location>
</feature>
<dbReference type="FunFam" id="3.40.630.30:FF:000042">
    <property type="entry name" value="Glycylpeptide N-tetradecanoyltransferase"/>
    <property type="match status" value="1"/>
</dbReference>
<keyword evidence="17" id="KW-1185">Reference proteome</keyword>
<feature type="compositionally biased region" description="Basic and acidic residues" evidence="13">
    <location>
        <begin position="1"/>
        <end position="14"/>
    </location>
</feature>
<name>A0A6G1I3R1_9PEZI</name>
<organism evidence="16 17">
    <name type="scientific">Trichodelitschia bisporula</name>
    <dbReference type="NCBI Taxonomy" id="703511"/>
    <lineage>
        <taxon>Eukaryota</taxon>
        <taxon>Fungi</taxon>
        <taxon>Dikarya</taxon>
        <taxon>Ascomycota</taxon>
        <taxon>Pezizomycotina</taxon>
        <taxon>Dothideomycetes</taxon>
        <taxon>Dothideomycetes incertae sedis</taxon>
        <taxon>Phaeotrichales</taxon>
        <taxon>Phaeotrichaceae</taxon>
        <taxon>Trichodelitschia</taxon>
    </lineage>
</organism>
<gene>
    <name evidence="16" type="ORF">EJ06DRAFT_541689</name>
</gene>
<evidence type="ECO:0000313" key="16">
    <source>
        <dbReference type="EMBL" id="KAF2402824.1"/>
    </source>
</evidence>
<dbReference type="InterPro" id="IPR022677">
    <property type="entry name" value="NMT_C"/>
</dbReference>
<dbReference type="SUPFAM" id="SSF55729">
    <property type="entry name" value="Acyl-CoA N-acyltransferases (Nat)"/>
    <property type="match status" value="2"/>
</dbReference>
<comment type="function">
    <text evidence="1 11">Adds a myristoyl group to the N-terminal glycine residue of certain cellular proteins.</text>
</comment>
<dbReference type="Gene3D" id="3.40.630.30">
    <property type="match status" value="2"/>
</dbReference>
<dbReference type="EC" id="2.3.1.97" evidence="5 11"/>
<evidence type="ECO:0000256" key="11">
    <source>
        <dbReference type="RuleBase" id="RU000586"/>
    </source>
</evidence>
<dbReference type="EMBL" id="ML996690">
    <property type="protein sequence ID" value="KAF2402824.1"/>
    <property type="molecule type" value="Genomic_DNA"/>
</dbReference>
<dbReference type="Pfam" id="PF02799">
    <property type="entry name" value="NMT_C"/>
    <property type="match status" value="1"/>
</dbReference>
<accession>A0A6G1I3R1</accession>
<dbReference type="PIRSF" id="PIRSF015892">
    <property type="entry name" value="N-myristl_transf"/>
    <property type="match status" value="1"/>
</dbReference>
<dbReference type="FunFam" id="3.40.630.30:FF:000056">
    <property type="entry name" value="Glycylpeptide N-tetradecanoyltransferase"/>
    <property type="match status" value="1"/>
</dbReference>
<dbReference type="OrthoDB" id="60315at2759"/>
<evidence type="ECO:0000256" key="7">
    <source>
        <dbReference type="ARBA" id="ARBA00022490"/>
    </source>
</evidence>
<feature type="domain" description="Glycylpeptide N-tetradecanoyltransferase N-terminal" evidence="14">
    <location>
        <begin position="151"/>
        <end position="306"/>
    </location>
</feature>
<evidence type="ECO:0000313" key="17">
    <source>
        <dbReference type="Proteomes" id="UP000799640"/>
    </source>
</evidence>
<evidence type="ECO:0000256" key="6">
    <source>
        <dbReference type="ARBA" id="ARBA00022240"/>
    </source>
</evidence>
<evidence type="ECO:0000256" key="2">
    <source>
        <dbReference type="ARBA" id="ARBA00004496"/>
    </source>
</evidence>
<comment type="subunit">
    <text evidence="4">Monomer.</text>
</comment>
<reference evidence="16" key="1">
    <citation type="journal article" date="2020" name="Stud. Mycol.">
        <title>101 Dothideomycetes genomes: a test case for predicting lifestyles and emergence of pathogens.</title>
        <authorList>
            <person name="Haridas S."/>
            <person name="Albert R."/>
            <person name="Binder M."/>
            <person name="Bloem J."/>
            <person name="Labutti K."/>
            <person name="Salamov A."/>
            <person name="Andreopoulos B."/>
            <person name="Baker S."/>
            <person name="Barry K."/>
            <person name="Bills G."/>
            <person name="Bluhm B."/>
            <person name="Cannon C."/>
            <person name="Castanera R."/>
            <person name="Culley D."/>
            <person name="Daum C."/>
            <person name="Ezra D."/>
            <person name="Gonzalez J."/>
            <person name="Henrissat B."/>
            <person name="Kuo A."/>
            <person name="Liang C."/>
            <person name="Lipzen A."/>
            <person name="Lutzoni F."/>
            <person name="Magnuson J."/>
            <person name="Mondo S."/>
            <person name="Nolan M."/>
            <person name="Ohm R."/>
            <person name="Pangilinan J."/>
            <person name="Park H.-J."/>
            <person name="Ramirez L."/>
            <person name="Alfaro M."/>
            <person name="Sun H."/>
            <person name="Tritt A."/>
            <person name="Yoshinaga Y."/>
            <person name="Zwiers L.-H."/>
            <person name="Turgeon B."/>
            <person name="Goodwin S."/>
            <person name="Spatafora J."/>
            <person name="Crous P."/>
            <person name="Grigoriev I."/>
        </authorList>
    </citation>
    <scope>NUCLEOTIDE SEQUENCE</scope>
    <source>
        <strain evidence="16">CBS 262.69</strain>
    </source>
</reference>
<evidence type="ECO:0000256" key="9">
    <source>
        <dbReference type="ARBA" id="ARBA00023315"/>
    </source>
</evidence>
<dbReference type="AlphaFoldDB" id="A0A6G1I3R1"/>
<comment type="subcellular location">
    <subcellularLocation>
        <location evidence="2">Cytoplasm</location>
    </subcellularLocation>
</comment>
<evidence type="ECO:0000256" key="1">
    <source>
        <dbReference type="ARBA" id="ARBA00003900"/>
    </source>
</evidence>
<dbReference type="PANTHER" id="PTHR11377:SF5">
    <property type="entry name" value="GLYCYLPEPTIDE N-TETRADECANOYLTRANSFERASE"/>
    <property type="match status" value="1"/>
</dbReference>
<dbReference type="Pfam" id="PF01233">
    <property type="entry name" value="NMT"/>
    <property type="match status" value="1"/>
</dbReference>
<evidence type="ECO:0000256" key="12">
    <source>
        <dbReference type="RuleBase" id="RU004178"/>
    </source>
</evidence>
<evidence type="ECO:0000256" key="5">
    <source>
        <dbReference type="ARBA" id="ARBA00012923"/>
    </source>
</evidence>
<evidence type="ECO:0000256" key="3">
    <source>
        <dbReference type="ARBA" id="ARBA00009469"/>
    </source>
</evidence>
<evidence type="ECO:0000256" key="4">
    <source>
        <dbReference type="ARBA" id="ARBA00011245"/>
    </source>
</evidence>
<evidence type="ECO:0000256" key="13">
    <source>
        <dbReference type="SAM" id="MobiDB-lite"/>
    </source>
</evidence>
<dbReference type="InterPro" id="IPR016181">
    <property type="entry name" value="Acyl_CoA_acyltransferase"/>
</dbReference>
<comment type="similarity">
    <text evidence="3 12">Belongs to the NMT family.</text>
</comment>
<evidence type="ECO:0000259" key="15">
    <source>
        <dbReference type="Pfam" id="PF02799"/>
    </source>
</evidence>
<feature type="compositionally biased region" description="Acidic residues" evidence="13">
    <location>
        <begin position="15"/>
        <end position="33"/>
    </location>
</feature>
<dbReference type="Proteomes" id="UP000799640">
    <property type="component" value="Unassembled WGS sequence"/>
</dbReference>
<dbReference type="InterPro" id="IPR022676">
    <property type="entry name" value="NMT_N"/>
</dbReference>
<dbReference type="GO" id="GO:0005737">
    <property type="term" value="C:cytoplasm"/>
    <property type="evidence" value="ECO:0007669"/>
    <property type="project" value="UniProtKB-SubCell"/>
</dbReference>
<dbReference type="GO" id="GO:0004379">
    <property type="term" value="F:glycylpeptide N-tetradecanoyltransferase activity"/>
    <property type="evidence" value="ECO:0007669"/>
    <property type="project" value="UniProtKB-EC"/>
</dbReference>
<keyword evidence="7" id="KW-0963">Cytoplasm</keyword>
<proteinExistence type="inferred from homology"/>
<protein>
    <recommendedName>
        <fullName evidence="6 11">Glycylpeptide N-tetradecanoyltransferase</fullName>
        <ecNumber evidence="5 11">2.3.1.97</ecNumber>
    </recommendedName>
</protein>
<sequence>MSEESKEIDPKVTEEVLEEGEEASAADEAEDAADSAAKTVKKKKKSKAKKLKEAITGNAGEPSEPKRSLTREQFQGLLEINPALKSEVARMDPKKVEELMKGLTLDEALTGTTLGGKNQKDMASYKFWNTQPVPSFSEIKEKAMEEGPIKTIDIDKVPKEPAPMHKGFEWVTVDITDPKERQEVYELLTNHYVEDGEATFRFNYSGSFLNWALKAPGWRKSWHVGVRVSESKKLVAFISAIPVDLKVRKATLKCSEVNYLCVHKKLRDKRLAPVLIKEITRRCYLEGVFQAVYTAGALLPTPFSTCRYFHRSLDWEKLHEVGFSPLPHGSTPQRQIIKYRLPTVTATEGLRPLREEDCEEALDLLQRYLGRFEFAPEFTLDEFKHWLLHDPEKAPEQVVWAWVVEDRKTKKITDLFSFYRLESTAMRSQKYKVLKAAYLFYYATETAFDTDKSKLEPRLNLLVKDALILAKKENFDVLNALTLLDNPLFLEKQLFGAGDGHLHYYMYNYRTAPIPGGVDAKNRPSAKAMGGIGLVML</sequence>
<evidence type="ECO:0000256" key="10">
    <source>
        <dbReference type="ARBA" id="ARBA00048276"/>
    </source>
</evidence>